<keyword evidence="6" id="KW-0808">Transferase</keyword>
<dbReference type="AlphaFoldDB" id="A0A7X0VC91"/>
<dbReference type="PANTHER" id="PTHR42878:SF7">
    <property type="entry name" value="SENSOR HISTIDINE KINASE GLRK"/>
    <property type="match status" value="1"/>
</dbReference>
<dbReference type="Gene3D" id="3.30.450.20">
    <property type="entry name" value="PAS domain"/>
    <property type="match status" value="1"/>
</dbReference>
<dbReference type="Proteomes" id="UP000523955">
    <property type="component" value="Unassembled WGS sequence"/>
</dbReference>
<evidence type="ECO:0000256" key="11">
    <source>
        <dbReference type="ARBA" id="ARBA00022989"/>
    </source>
</evidence>
<feature type="transmembrane region" description="Helical" evidence="15">
    <location>
        <begin position="127"/>
        <end position="152"/>
    </location>
</feature>
<keyword evidence="10" id="KW-0067">ATP-binding</keyword>
<dbReference type="Pfam" id="PF05231">
    <property type="entry name" value="MASE1"/>
    <property type="match status" value="1"/>
</dbReference>
<gene>
    <name evidence="17" type="ORF">H5V45_19670</name>
</gene>
<evidence type="ECO:0000256" key="12">
    <source>
        <dbReference type="ARBA" id="ARBA00023012"/>
    </source>
</evidence>
<evidence type="ECO:0000256" key="7">
    <source>
        <dbReference type="ARBA" id="ARBA00022692"/>
    </source>
</evidence>
<feature type="transmembrane region" description="Helical" evidence="15">
    <location>
        <begin position="276"/>
        <end position="297"/>
    </location>
</feature>
<keyword evidence="12" id="KW-0902">Two-component regulatory system</keyword>
<dbReference type="SUPFAM" id="SSF47384">
    <property type="entry name" value="Homodimeric domain of signal transducing histidine kinase"/>
    <property type="match status" value="1"/>
</dbReference>
<organism evidence="17 18">
    <name type="scientific">Nocardioides luti</name>
    <dbReference type="NCBI Taxonomy" id="2761101"/>
    <lineage>
        <taxon>Bacteria</taxon>
        <taxon>Bacillati</taxon>
        <taxon>Actinomycetota</taxon>
        <taxon>Actinomycetes</taxon>
        <taxon>Propionibacteriales</taxon>
        <taxon>Nocardioidaceae</taxon>
        <taxon>Nocardioides</taxon>
    </lineage>
</organism>
<dbReference type="InterPro" id="IPR007895">
    <property type="entry name" value="MASE1"/>
</dbReference>
<keyword evidence="7 15" id="KW-0812">Transmembrane</keyword>
<dbReference type="GO" id="GO:0000155">
    <property type="term" value="F:phosphorelay sensor kinase activity"/>
    <property type="evidence" value="ECO:0007669"/>
    <property type="project" value="InterPro"/>
</dbReference>
<keyword evidence="4" id="KW-1003">Cell membrane</keyword>
<dbReference type="InterPro" id="IPR003661">
    <property type="entry name" value="HisK_dim/P_dom"/>
</dbReference>
<name>A0A7X0VC91_9ACTN</name>
<dbReference type="SMART" id="SM00388">
    <property type="entry name" value="HisKA"/>
    <property type="match status" value="1"/>
</dbReference>
<dbReference type="SMART" id="SM00387">
    <property type="entry name" value="HATPase_c"/>
    <property type="match status" value="1"/>
</dbReference>
<keyword evidence="13 15" id="KW-0472">Membrane</keyword>
<reference evidence="17 18" key="1">
    <citation type="submission" date="2020-08" db="EMBL/GenBank/DDBJ databases">
        <authorList>
            <person name="Seo M.-J."/>
        </authorList>
    </citation>
    <scope>NUCLEOTIDE SEQUENCE [LARGE SCALE GENOMIC DNA]</scope>
    <source>
        <strain evidence="17 18">KIGAM211</strain>
    </source>
</reference>
<evidence type="ECO:0000256" key="9">
    <source>
        <dbReference type="ARBA" id="ARBA00022777"/>
    </source>
</evidence>
<dbReference type="InterPro" id="IPR050351">
    <property type="entry name" value="BphY/WalK/GraS-like"/>
</dbReference>
<keyword evidence="18" id="KW-1185">Reference proteome</keyword>
<dbReference type="InterPro" id="IPR004358">
    <property type="entry name" value="Sig_transdc_His_kin-like_C"/>
</dbReference>
<keyword evidence="8" id="KW-0547">Nucleotide-binding</keyword>
<sequence>MPQSDARPRAEQWQVLAAFVLLYVALGFAGRATLFDGTTFALVWPAGGAAVLWFLVRGAGARSLDTALLAGSVLGVNFVTGASLDVSLVLVVTNVLQTLVAVTLMRRWCPHLWGCGGRRPLDSPRSLARYIGAALLATGAAALLGTLAFGLINGRLDGLGGLLWFGRNLCSVLTLTTVGLLVGQRVTSPGPRAPIAASAAAGHLELLAAIVFTSGMYVLAFVFEDLPLAFPLLAATTWVGLRFATLLSALHATLIGAATVALTLRGIGPFADVPGAEVGALLAQFYVATIVVTALALSTGRDERQALAATLRRTQEQAVYEARLRDAIISSMDEALVVFDESGDLLVRNGAAAAILEPVGTGPASLYGIGATHPDGSPLLDDERPSYRALRGETVHDLEVLVEVPALGPRILAISASPLPPDAQTGRSRALMLCRDVTVERARREELASFAGVVAHDLRNPLAAIDGWTEMIGDELEAGELDPELAREFVSKVRDSSRRMRELIRDLLAHATSSARDLHVTRVDVAAEVAEVVAARHAEAAVTWGRIPPVAADPVLVRQVLDNLLGNALKYVDPDRAPRITVTAVVDDGGSDAVTIRVADNGVGMPAGEHDRIFEEFHRAHHRDFEGSGLGLSIVRRIVARHGGTIVARDNPEGRGTVFEFTLPRYLQADNVALPDPPASRSA</sequence>
<dbReference type="InterPro" id="IPR036097">
    <property type="entry name" value="HisK_dim/P_sf"/>
</dbReference>
<feature type="domain" description="Histidine kinase" evidence="16">
    <location>
        <begin position="453"/>
        <end position="667"/>
    </location>
</feature>
<feature type="transmembrane region" description="Helical" evidence="15">
    <location>
        <begin position="12"/>
        <end position="32"/>
    </location>
</feature>
<dbReference type="Pfam" id="PF00512">
    <property type="entry name" value="HisKA"/>
    <property type="match status" value="1"/>
</dbReference>
<comment type="catalytic activity">
    <reaction evidence="1">
        <text>ATP + protein L-histidine = ADP + protein N-phospho-L-histidine.</text>
        <dbReference type="EC" id="2.7.13.3"/>
    </reaction>
</comment>
<keyword evidence="9" id="KW-0418">Kinase</keyword>
<dbReference type="GO" id="GO:0000156">
    <property type="term" value="F:phosphorelay response regulator activity"/>
    <property type="evidence" value="ECO:0007669"/>
    <property type="project" value="TreeGrafter"/>
</dbReference>
<dbReference type="GO" id="GO:0007234">
    <property type="term" value="P:osmosensory signaling via phosphorelay pathway"/>
    <property type="evidence" value="ECO:0007669"/>
    <property type="project" value="TreeGrafter"/>
</dbReference>
<evidence type="ECO:0000259" key="16">
    <source>
        <dbReference type="PROSITE" id="PS50109"/>
    </source>
</evidence>
<evidence type="ECO:0000256" key="5">
    <source>
        <dbReference type="ARBA" id="ARBA00022553"/>
    </source>
</evidence>
<evidence type="ECO:0000256" key="15">
    <source>
        <dbReference type="SAM" id="Phobius"/>
    </source>
</evidence>
<evidence type="ECO:0000256" key="1">
    <source>
        <dbReference type="ARBA" id="ARBA00000085"/>
    </source>
</evidence>
<dbReference type="EMBL" id="JACKXE010000002">
    <property type="protein sequence ID" value="MBB6629549.1"/>
    <property type="molecule type" value="Genomic_DNA"/>
</dbReference>
<dbReference type="PROSITE" id="PS50109">
    <property type="entry name" value="HIS_KIN"/>
    <property type="match status" value="1"/>
</dbReference>
<dbReference type="RefSeq" id="WP_185254870.1">
    <property type="nucleotide sequence ID" value="NZ_JACKXE010000002.1"/>
</dbReference>
<dbReference type="PRINTS" id="PR00344">
    <property type="entry name" value="BCTRLSENSOR"/>
</dbReference>
<evidence type="ECO:0000256" key="4">
    <source>
        <dbReference type="ARBA" id="ARBA00022475"/>
    </source>
</evidence>
<dbReference type="CDD" id="cd00082">
    <property type="entry name" value="HisKA"/>
    <property type="match status" value="1"/>
</dbReference>
<dbReference type="Pfam" id="PF02518">
    <property type="entry name" value="HATPase_c"/>
    <property type="match status" value="1"/>
</dbReference>
<dbReference type="EC" id="2.7.13.3" evidence="3"/>
<protein>
    <recommendedName>
        <fullName evidence="14">Sensor-like histidine kinase SenX3</fullName>
        <ecNumber evidence="3">2.7.13.3</ecNumber>
    </recommendedName>
</protein>
<keyword evidence="5" id="KW-0597">Phosphoprotein</keyword>
<dbReference type="InterPro" id="IPR005467">
    <property type="entry name" value="His_kinase_dom"/>
</dbReference>
<comment type="caution">
    <text evidence="17">The sequence shown here is derived from an EMBL/GenBank/DDBJ whole genome shotgun (WGS) entry which is preliminary data.</text>
</comment>
<comment type="subcellular location">
    <subcellularLocation>
        <location evidence="2">Cell membrane</location>
        <topology evidence="2">Multi-pass membrane protein</topology>
    </subcellularLocation>
</comment>
<evidence type="ECO:0000313" key="18">
    <source>
        <dbReference type="Proteomes" id="UP000523955"/>
    </source>
</evidence>
<dbReference type="Gene3D" id="3.30.565.10">
    <property type="entry name" value="Histidine kinase-like ATPase, C-terminal domain"/>
    <property type="match status" value="1"/>
</dbReference>
<feature type="transmembrane region" description="Helical" evidence="15">
    <location>
        <begin position="204"/>
        <end position="223"/>
    </location>
</feature>
<feature type="transmembrane region" description="Helical" evidence="15">
    <location>
        <begin position="38"/>
        <end position="56"/>
    </location>
</feature>
<dbReference type="GO" id="GO:0030295">
    <property type="term" value="F:protein kinase activator activity"/>
    <property type="evidence" value="ECO:0007669"/>
    <property type="project" value="TreeGrafter"/>
</dbReference>
<evidence type="ECO:0000256" key="10">
    <source>
        <dbReference type="ARBA" id="ARBA00022840"/>
    </source>
</evidence>
<dbReference type="PANTHER" id="PTHR42878">
    <property type="entry name" value="TWO-COMPONENT HISTIDINE KINASE"/>
    <property type="match status" value="1"/>
</dbReference>
<feature type="transmembrane region" description="Helical" evidence="15">
    <location>
        <begin position="164"/>
        <end position="183"/>
    </location>
</feature>
<evidence type="ECO:0000256" key="13">
    <source>
        <dbReference type="ARBA" id="ARBA00023136"/>
    </source>
</evidence>
<dbReference type="InterPro" id="IPR036890">
    <property type="entry name" value="HATPase_C_sf"/>
</dbReference>
<evidence type="ECO:0000256" key="6">
    <source>
        <dbReference type="ARBA" id="ARBA00022679"/>
    </source>
</evidence>
<dbReference type="SUPFAM" id="SSF55874">
    <property type="entry name" value="ATPase domain of HSP90 chaperone/DNA topoisomerase II/histidine kinase"/>
    <property type="match status" value="1"/>
</dbReference>
<accession>A0A7X0VC91</accession>
<evidence type="ECO:0000256" key="3">
    <source>
        <dbReference type="ARBA" id="ARBA00012438"/>
    </source>
</evidence>
<dbReference type="InterPro" id="IPR035965">
    <property type="entry name" value="PAS-like_dom_sf"/>
</dbReference>
<keyword evidence="11 15" id="KW-1133">Transmembrane helix</keyword>
<evidence type="ECO:0000256" key="14">
    <source>
        <dbReference type="ARBA" id="ARBA00039401"/>
    </source>
</evidence>
<evidence type="ECO:0000256" key="2">
    <source>
        <dbReference type="ARBA" id="ARBA00004651"/>
    </source>
</evidence>
<proteinExistence type="predicted"/>
<dbReference type="InterPro" id="IPR003594">
    <property type="entry name" value="HATPase_dom"/>
</dbReference>
<evidence type="ECO:0000256" key="8">
    <source>
        <dbReference type="ARBA" id="ARBA00022741"/>
    </source>
</evidence>
<dbReference type="GO" id="GO:0005524">
    <property type="term" value="F:ATP binding"/>
    <property type="evidence" value="ECO:0007669"/>
    <property type="project" value="UniProtKB-KW"/>
</dbReference>
<dbReference type="SUPFAM" id="SSF55785">
    <property type="entry name" value="PYP-like sensor domain (PAS domain)"/>
    <property type="match status" value="1"/>
</dbReference>
<feature type="transmembrane region" description="Helical" evidence="15">
    <location>
        <begin position="243"/>
        <end position="264"/>
    </location>
</feature>
<dbReference type="Gene3D" id="1.10.287.130">
    <property type="match status" value="1"/>
</dbReference>
<evidence type="ECO:0000313" key="17">
    <source>
        <dbReference type="EMBL" id="MBB6629549.1"/>
    </source>
</evidence>
<dbReference type="GO" id="GO:0005886">
    <property type="term" value="C:plasma membrane"/>
    <property type="evidence" value="ECO:0007669"/>
    <property type="project" value="UniProtKB-SubCell"/>
</dbReference>